<dbReference type="InterPro" id="IPR007730">
    <property type="entry name" value="SPOR-like_dom"/>
</dbReference>
<keyword evidence="2" id="KW-0812">Transmembrane</keyword>
<dbReference type="SUPFAM" id="SSF110997">
    <property type="entry name" value="Sporulation related repeat"/>
    <property type="match status" value="1"/>
</dbReference>
<keyword evidence="2" id="KW-1133">Transmembrane helix</keyword>
<feature type="compositionally biased region" description="Polar residues" evidence="1">
    <location>
        <begin position="40"/>
        <end position="57"/>
    </location>
</feature>
<keyword evidence="2" id="KW-0472">Membrane</keyword>
<evidence type="ECO:0000313" key="4">
    <source>
        <dbReference type="EMBL" id="MEC5422039.1"/>
    </source>
</evidence>
<accession>A0ABU6K9W9</accession>
<evidence type="ECO:0000259" key="3">
    <source>
        <dbReference type="PROSITE" id="PS51724"/>
    </source>
</evidence>
<name>A0ABU6K9W9_9BACI</name>
<comment type="caution">
    <text evidence="4">The sequence shown here is derived from an EMBL/GenBank/DDBJ whole genome shotgun (WGS) entry which is preliminary data.</text>
</comment>
<reference evidence="4 5" key="1">
    <citation type="journal article" date="2024" name="Int. J. Syst. Evol. Microbiol.">
        <title>Virgibacillus tibetensis sp. nov., isolated from salt lake on the Tibetan Plateau of China.</title>
        <authorList>
            <person name="Phurbu D."/>
            <person name="Liu Z.-X."/>
            <person name="Wang R."/>
            <person name="Zheng Y.-Y."/>
            <person name="Liu H.-C."/>
            <person name="Zhou Y.-G."/>
            <person name="Yu Y.-J."/>
            <person name="Li A.-H."/>
        </authorList>
    </citation>
    <scope>NUCLEOTIDE SEQUENCE [LARGE SCALE GENOMIC DNA]</scope>
    <source>
        <strain evidence="4 5">C22-A2</strain>
    </source>
</reference>
<evidence type="ECO:0000313" key="5">
    <source>
        <dbReference type="Proteomes" id="UP001335737"/>
    </source>
</evidence>
<proteinExistence type="predicted"/>
<dbReference type="EMBL" id="JARZFX010000001">
    <property type="protein sequence ID" value="MEC5422039.1"/>
    <property type="molecule type" value="Genomic_DNA"/>
</dbReference>
<gene>
    <name evidence="4" type="ORF">QGM71_00850</name>
</gene>
<protein>
    <recommendedName>
        <fullName evidence="3">SPOR domain-containing protein</fullName>
    </recommendedName>
</protein>
<dbReference type="Pfam" id="PF05036">
    <property type="entry name" value="SPOR"/>
    <property type="match status" value="1"/>
</dbReference>
<keyword evidence="5" id="KW-1185">Reference proteome</keyword>
<evidence type="ECO:0000256" key="1">
    <source>
        <dbReference type="SAM" id="MobiDB-lite"/>
    </source>
</evidence>
<organism evidence="4 5">
    <name type="scientific">Virgibacillus tibetensis</name>
    <dbReference type="NCBI Taxonomy" id="3042313"/>
    <lineage>
        <taxon>Bacteria</taxon>
        <taxon>Bacillati</taxon>
        <taxon>Bacillota</taxon>
        <taxon>Bacilli</taxon>
        <taxon>Bacillales</taxon>
        <taxon>Bacillaceae</taxon>
        <taxon>Virgibacillus</taxon>
    </lineage>
</organism>
<sequence length="304" mass="35065">MDKKKTIIIWENGRQTKLNINDNDTSKESHEVKRELAASLQESENGQIPTFSRPNTNKYKENSNKQQKYTFLKPVIFAVLSAIIIGTILGVIMLRMFVTMGEDSPATGETITPIMDTEEENTNDENEAVSETISENHESISAFVLQAGVFSEESNANEWASDYYRAGLPGVIWERDNQYFLLVGLTNSKEQAMQLAADLEKDGFETFIKEWKTNGSEIELTNTEHAWLHDFHEHWYMYFNSLNEQTVLSGNEWKDLITAYPEASEKLSTISQEIIRLQKEMDESDKVETQNILLELWKQYEYVF</sequence>
<dbReference type="Proteomes" id="UP001335737">
    <property type="component" value="Unassembled WGS sequence"/>
</dbReference>
<dbReference type="RefSeq" id="WP_327605613.1">
    <property type="nucleotide sequence ID" value="NZ_JARZFX010000001.1"/>
</dbReference>
<dbReference type="InterPro" id="IPR036680">
    <property type="entry name" value="SPOR-like_sf"/>
</dbReference>
<feature type="region of interest" description="Disordered" evidence="1">
    <location>
        <begin position="38"/>
        <end position="62"/>
    </location>
</feature>
<feature type="transmembrane region" description="Helical" evidence="2">
    <location>
        <begin position="75"/>
        <end position="98"/>
    </location>
</feature>
<dbReference type="Gene3D" id="3.30.70.1070">
    <property type="entry name" value="Sporulation related repeat"/>
    <property type="match status" value="1"/>
</dbReference>
<feature type="domain" description="SPOR" evidence="3">
    <location>
        <begin position="137"/>
        <end position="211"/>
    </location>
</feature>
<dbReference type="PROSITE" id="PS51724">
    <property type="entry name" value="SPOR"/>
    <property type="match status" value="1"/>
</dbReference>
<evidence type="ECO:0000256" key="2">
    <source>
        <dbReference type="SAM" id="Phobius"/>
    </source>
</evidence>